<feature type="domain" description="CHAD" evidence="1">
    <location>
        <begin position="8"/>
        <end position="267"/>
    </location>
</feature>
<dbReference type="STRING" id="658219.SAMN05216212_2212"/>
<dbReference type="PANTHER" id="PTHR39339">
    <property type="entry name" value="SLR1444 PROTEIN"/>
    <property type="match status" value="1"/>
</dbReference>
<dbReference type="AlphaFoldDB" id="A0A1G9BE96"/>
<dbReference type="Gene3D" id="1.40.20.10">
    <property type="entry name" value="CHAD domain"/>
    <property type="match status" value="1"/>
</dbReference>
<dbReference type="Pfam" id="PF05235">
    <property type="entry name" value="CHAD"/>
    <property type="match status" value="1"/>
</dbReference>
<name>A0A1G9BE96_9GAMM</name>
<dbReference type="SMART" id="SM00880">
    <property type="entry name" value="CHAD"/>
    <property type="match status" value="1"/>
</dbReference>
<dbReference type="OrthoDB" id="9810907at2"/>
<keyword evidence="3" id="KW-1185">Reference proteome</keyword>
<dbReference type="RefSeq" id="WP_091513576.1">
    <property type="nucleotide sequence ID" value="NZ_FNFH01000004.1"/>
</dbReference>
<dbReference type="PANTHER" id="PTHR39339:SF1">
    <property type="entry name" value="CHAD DOMAIN-CONTAINING PROTEIN"/>
    <property type="match status" value="1"/>
</dbReference>
<protein>
    <submittedName>
        <fullName evidence="2">CHAD domain-containing protein</fullName>
    </submittedName>
</protein>
<dbReference type="InterPro" id="IPR007899">
    <property type="entry name" value="CHAD_dom"/>
</dbReference>
<dbReference type="Proteomes" id="UP000199305">
    <property type="component" value="Unassembled WGS sequence"/>
</dbReference>
<dbReference type="InterPro" id="IPR038186">
    <property type="entry name" value="CHAD_dom_sf"/>
</dbReference>
<proteinExistence type="predicted"/>
<organism evidence="2 3">
    <name type="scientific">Microbulbifer yueqingensis</name>
    <dbReference type="NCBI Taxonomy" id="658219"/>
    <lineage>
        <taxon>Bacteria</taxon>
        <taxon>Pseudomonadati</taxon>
        <taxon>Pseudomonadota</taxon>
        <taxon>Gammaproteobacteria</taxon>
        <taxon>Cellvibrionales</taxon>
        <taxon>Microbulbiferaceae</taxon>
        <taxon>Microbulbifer</taxon>
    </lineage>
</organism>
<evidence type="ECO:0000313" key="2">
    <source>
        <dbReference type="EMBL" id="SDK37862.1"/>
    </source>
</evidence>
<gene>
    <name evidence="2" type="ORF">SAMN05216212_2212</name>
</gene>
<dbReference type="EMBL" id="FNFH01000004">
    <property type="protein sequence ID" value="SDK37862.1"/>
    <property type="molecule type" value="Genomic_DNA"/>
</dbReference>
<dbReference type="PROSITE" id="PS51708">
    <property type="entry name" value="CHAD"/>
    <property type="match status" value="1"/>
</dbReference>
<evidence type="ECO:0000313" key="3">
    <source>
        <dbReference type="Proteomes" id="UP000199305"/>
    </source>
</evidence>
<accession>A0A1G9BE96</accession>
<evidence type="ECO:0000259" key="1">
    <source>
        <dbReference type="PROSITE" id="PS51708"/>
    </source>
</evidence>
<sequence length="271" mass="31648">MGYKLDKKKPLPEALRRVAHAEVTAAQAALEELSAEEAVHEVRKHCKKLRALLRLVRKDTENLYRYENAHYRTLADALSGSRDAVSMRDIFLKVVPANEFDEVREFLDQRADQHADPEAMAEAGAMLEQGEERIDEWPLDELGWKHARRGYRDYYKRARKAMDKAFEHESAETFHDFRKRVKDHWYHTRLLKKKYKSLGKRRKPLRDLSRALGDWRDLHLLCSLLAPRSGEFSGKLIPLLDLANARMKDLREEIDRLAGELFSEKKPSLDS</sequence>
<reference evidence="3" key="1">
    <citation type="submission" date="2016-10" db="EMBL/GenBank/DDBJ databases">
        <authorList>
            <person name="Varghese N."/>
            <person name="Submissions S."/>
        </authorList>
    </citation>
    <scope>NUCLEOTIDE SEQUENCE [LARGE SCALE GENOMIC DNA]</scope>
    <source>
        <strain evidence="3">CGMCC 1.10658</strain>
    </source>
</reference>